<dbReference type="InterPro" id="IPR002631">
    <property type="entry name" value="Plasmid_rep_OBD"/>
</dbReference>
<dbReference type="GO" id="GO:0005727">
    <property type="term" value="C:extrachromosomal circular DNA"/>
    <property type="evidence" value="ECO:0007669"/>
    <property type="project" value="InterPro"/>
</dbReference>
<protein>
    <submittedName>
        <fullName evidence="3">Replication protein</fullName>
    </submittedName>
</protein>
<dbReference type="GO" id="GO:0003916">
    <property type="term" value="F:DNA topoisomerase activity"/>
    <property type="evidence" value="ECO:0007669"/>
    <property type="project" value="InterPro"/>
</dbReference>
<feature type="domain" description="Plasmid replication protein origin binding" evidence="2">
    <location>
        <begin position="8"/>
        <end position="134"/>
    </location>
</feature>
<dbReference type="Pfam" id="PF00910">
    <property type="entry name" value="RNA_helicase"/>
    <property type="match status" value="1"/>
</dbReference>
<evidence type="ECO:0000259" key="2">
    <source>
        <dbReference type="Pfam" id="PF01719"/>
    </source>
</evidence>
<dbReference type="InterPro" id="IPR000605">
    <property type="entry name" value="Helicase_SF3_ssDNA/RNA_vir"/>
</dbReference>
<dbReference type="GO" id="GO:0006260">
    <property type="term" value="P:DNA replication"/>
    <property type="evidence" value="ECO:0007669"/>
    <property type="project" value="InterPro"/>
</dbReference>
<gene>
    <name evidence="3" type="ORF">FHI56_01220</name>
</gene>
<dbReference type="GO" id="GO:0003723">
    <property type="term" value="F:RNA binding"/>
    <property type="evidence" value="ECO:0007669"/>
    <property type="project" value="InterPro"/>
</dbReference>
<dbReference type="SUPFAM" id="SSF52540">
    <property type="entry name" value="P-loop containing nucleoside triphosphate hydrolases"/>
    <property type="match status" value="1"/>
</dbReference>
<sequence length="400" mass="47209">MDKKKQRKQRSMMYTQQMRLAKLPDWKEEIARIVKQTNPLHWAGILHDKDLDEHGDIVEPHIHLMLYFKHARSPQSVAWEINDKEGKREDAQTERLEFFKRPNNGYSYLIHQTEAAKDKFQYPISDVISNFDFEKKIKSIKKQVERAKNINDGELIKEYLDLLYEGSITIEEIEDELSGSQYAKASNRLKSVAEKRQERLCKEFIHRMKTKGVVKQVIYMYGGPGLGKTRLAKSYAEKEKEPYYITGSSRDPFQSYRNQEIVIIDELRPDTFNYSDLLKILDPYNFDVFLPSRYIDKALTARLIVITSPYSPKQLYDYMLHLKNIDSFEQLERRIGTTILVESDTIYHMLYNPETKSYEKHETENFPNPFLSQQGTTSTDNYFQQFAKTFTEKEVLNDNP</sequence>
<dbReference type="Gene3D" id="3.40.50.300">
    <property type="entry name" value="P-loop containing nucleotide triphosphate hydrolases"/>
    <property type="match status" value="1"/>
</dbReference>
<proteinExistence type="predicted"/>
<name>A0AB37CIW3_STRSL</name>
<dbReference type="InterPro" id="IPR027417">
    <property type="entry name" value="P-loop_NTPase"/>
</dbReference>
<dbReference type="GO" id="GO:0003677">
    <property type="term" value="F:DNA binding"/>
    <property type="evidence" value="ECO:0007669"/>
    <property type="project" value="InterPro"/>
</dbReference>
<dbReference type="Pfam" id="PF01719">
    <property type="entry name" value="Rep_OBD"/>
    <property type="match status" value="1"/>
</dbReference>
<feature type="domain" description="Helicase superfamily 3 single-stranded DNA/RNA virus" evidence="1">
    <location>
        <begin position="218"/>
        <end position="282"/>
    </location>
</feature>
<dbReference type="GO" id="GO:0003724">
    <property type="term" value="F:RNA helicase activity"/>
    <property type="evidence" value="ECO:0007669"/>
    <property type="project" value="InterPro"/>
</dbReference>
<dbReference type="EMBL" id="CP040804">
    <property type="protein sequence ID" value="QEM31618.1"/>
    <property type="molecule type" value="Genomic_DNA"/>
</dbReference>
<reference evidence="3 4" key="1">
    <citation type="submission" date="2019-06" db="EMBL/GenBank/DDBJ databases">
        <title>Complete genome sequence of Streptococcus salivarius LAB813.</title>
        <authorList>
            <person name="Levesque C.M."/>
            <person name="Gong S.-G."/>
            <person name="Dufour D."/>
            <person name="Barbour A."/>
        </authorList>
    </citation>
    <scope>NUCLEOTIDE SEQUENCE [LARGE SCALE GENOMIC DNA]</scope>
    <source>
        <strain evidence="3 4">LAB813</strain>
    </source>
</reference>
<dbReference type="AlphaFoldDB" id="A0AB37CIW3"/>
<evidence type="ECO:0000313" key="4">
    <source>
        <dbReference type="Proteomes" id="UP000322622"/>
    </source>
</evidence>
<organism evidence="3 4">
    <name type="scientific">Streptococcus salivarius</name>
    <dbReference type="NCBI Taxonomy" id="1304"/>
    <lineage>
        <taxon>Bacteria</taxon>
        <taxon>Bacillati</taxon>
        <taxon>Bacillota</taxon>
        <taxon>Bacilli</taxon>
        <taxon>Lactobacillales</taxon>
        <taxon>Streptococcaceae</taxon>
        <taxon>Streptococcus</taxon>
    </lineage>
</organism>
<evidence type="ECO:0000259" key="1">
    <source>
        <dbReference type="Pfam" id="PF00910"/>
    </source>
</evidence>
<dbReference type="Proteomes" id="UP000322622">
    <property type="component" value="Chromosome"/>
</dbReference>
<dbReference type="Gene3D" id="3.40.1310.30">
    <property type="match status" value="1"/>
</dbReference>
<dbReference type="RefSeq" id="WP_149561114.1">
    <property type="nucleotide sequence ID" value="NZ_CP040804.1"/>
</dbReference>
<accession>A0AB37CIW3</accession>
<evidence type="ECO:0000313" key="3">
    <source>
        <dbReference type="EMBL" id="QEM31618.1"/>
    </source>
</evidence>